<reference evidence="2" key="1">
    <citation type="journal article" date="2019" name="Int. J. Syst. Evol. Microbiol.">
        <title>The Global Catalogue of Microorganisms (GCM) 10K type strain sequencing project: providing services to taxonomists for standard genome sequencing and annotation.</title>
        <authorList>
            <consortium name="The Broad Institute Genomics Platform"/>
            <consortium name="The Broad Institute Genome Sequencing Center for Infectious Disease"/>
            <person name="Wu L."/>
            <person name="Ma J."/>
        </authorList>
    </citation>
    <scope>NUCLEOTIDE SEQUENCE [LARGE SCALE GENOMIC DNA]</scope>
    <source>
        <strain evidence="2">CCM 8681</strain>
    </source>
</reference>
<evidence type="ECO:0000313" key="1">
    <source>
        <dbReference type="EMBL" id="GGI56623.1"/>
    </source>
</evidence>
<dbReference type="RefSeq" id="WP_188373526.1">
    <property type="nucleotide sequence ID" value="NZ_BMDQ01000001.1"/>
</dbReference>
<comment type="caution">
    <text evidence="1">The sequence shown here is derived from an EMBL/GenBank/DDBJ whole genome shotgun (WGS) entry which is preliminary data.</text>
</comment>
<accession>A0ABQ2BXZ9</accession>
<sequence length="1152" mass="132296">MGNPVLQENIKDLNLNRDVGFETVIIDKESYFKISNSDEMRPFFMSIVSDSNHWMFISSNGGVSAGRKNSEFSLFPYYTDDKITESSEITGSKSIFWINEEHLWEPFSIRQEGLYKTSRNLYKNIYGNKIIFEEINHDLDLTYRYAWNTSDVYGFAKKSSLENNGSSKLNVKVLDGLQNVLPYGVPSDTQMRVSNLVDAYKRNQLEEEYGLGVFALSAIIVDKAEPSEALKANTVWSNGLDNPKYLVSSLQLDTFRKTGEIIPETDVKAEKGAYFINARVELNSNSKKKWMLVANVNQDHSDIANLMHQIKSDATIESVIDEDIKRGTQKLIKLNASSDALQLTNDTQRDTRHFANTLFNIMRGGIFDDNYTIEKWDFTNYISKANKKVFAKSTNALKDLPSTFSLFHLRDMAYASDDKNFRRLCLEYMPLKFSRRHGDPSRPWNKFSINTRNEIDGSKVLDYEGNWRDIFQNWEALAHAFPEFVESMIHKFLNATTFDGYNPYRVTKDGFDWETIEPDDPWSYIGYWGDHQIIYLLKFLEFIEDHKPGRLASFFDKDLFVYANVPYRIKSYQDLLKNPKDTIDFDEKTDEEIHVKREQLGADGALLRDKNYFIYKVNFVEKILATVLAKVSNFIPEAGIWLNTQRPEWNDANNALVGNGVSMVTLNYLRRFLKFFKHIINSQSLESFEISEELKIFFDSVHSTLENHKKRLTNVISDKDRKSILDGLGEAGSFYRTTIYNKAFSGDKTLLKNENLNSFIETTLRFLEHTIDANRRSDNMHHAYNLITIVNDNEIKISYLDEMLEGQVAALSSGYLSSNEAIAVLDSMKNSKIFRPDQYSYLLYPNKDLPRFMEKNNIPKNAVHDSKLLTRLLENGNRQIITEDIKGDYHFNGNFNNANSLENALNELGLDYEESVREESSQILQTYEDVFNHKAFTGRSGTFYGYEGLGSIYWHMVSKLQLAVQECAIKAVRDNESDEVVGRLLEHYYEINEGIGAHKPPQLYGAFPTDPYSHTPAGKGAQQPGMTGQVKEDILSRIGELGVFVEKGELTFNPCLLRKEEFLEANKRFDYMTIQSELKSLQLSENSLAFTYCQIPVVYKISESNTIEVSKSDGTKLMQDGLRIDKTISESIFTRSGEIESIVVNIKPSILK</sequence>
<keyword evidence="2" id="KW-1185">Reference proteome</keyword>
<dbReference type="EMBL" id="BMDQ01000001">
    <property type="protein sequence ID" value="GGI56623.1"/>
    <property type="molecule type" value="Genomic_DNA"/>
</dbReference>
<gene>
    <name evidence="1" type="ORF">GCM10011444_09320</name>
</gene>
<evidence type="ECO:0000313" key="2">
    <source>
        <dbReference type="Proteomes" id="UP000624701"/>
    </source>
</evidence>
<dbReference type="Proteomes" id="UP000624701">
    <property type="component" value="Unassembled WGS sequence"/>
</dbReference>
<protein>
    <submittedName>
        <fullName evidence="1">Uncharacterized protein</fullName>
    </submittedName>
</protein>
<organism evidence="1 2">
    <name type="scientific">Winogradskyella haliclonae</name>
    <dbReference type="NCBI Taxonomy" id="2048558"/>
    <lineage>
        <taxon>Bacteria</taxon>
        <taxon>Pseudomonadati</taxon>
        <taxon>Bacteroidota</taxon>
        <taxon>Flavobacteriia</taxon>
        <taxon>Flavobacteriales</taxon>
        <taxon>Flavobacteriaceae</taxon>
        <taxon>Winogradskyella</taxon>
    </lineage>
</organism>
<name>A0ABQ2BXZ9_9FLAO</name>
<proteinExistence type="predicted"/>